<protein>
    <submittedName>
        <fullName evidence="3">Uncharacterized protein</fullName>
    </submittedName>
</protein>
<evidence type="ECO:0000313" key="2">
    <source>
        <dbReference type="EMBL" id="MDV6236186.1"/>
    </source>
</evidence>
<evidence type="ECO:0000313" key="3">
    <source>
        <dbReference type="EMBL" id="PJZ93038.1"/>
    </source>
</evidence>
<evidence type="ECO:0000256" key="1">
    <source>
        <dbReference type="SAM" id="MobiDB-lite"/>
    </source>
</evidence>
<proteinExistence type="predicted"/>
<feature type="region of interest" description="Disordered" evidence="1">
    <location>
        <begin position="1"/>
        <end position="31"/>
    </location>
</feature>
<feature type="compositionally biased region" description="Polar residues" evidence="1">
    <location>
        <begin position="1"/>
        <end position="29"/>
    </location>
</feature>
<gene>
    <name evidence="2" type="ORF">CH379_011185</name>
    <name evidence="3" type="ORF">CH379_10015</name>
</gene>
<keyword evidence="4" id="KW-1185">Reference proteome</keyword>
<dbReference type="AlphaFoldDB" id="A0A2N0B970"/>
<comment type="caution">
    <text evidence="3">The sequence shown here is derived from an EMBL/GenBank/DDBJ whole genome shotgun (WGS) entry which is preliminary data.</text>
</comment>
<evidence type="ECO:0000313" key="4">
    <source>
        <dbReference type="Proteomes" id="UP000232122"/>
    </source>
</evidence>
<name>A0A2N0B970_9LEPT</name>
<reference evidence="3" key="1">
    <citation type="submission" date="2017-07" db="EMBL/GenBank/DDBJ databases">
        <title>Leptospira spp. isolated from tropical soils.</title>
        <authorList>
            <person name="Thibeaux R."/>
            <person name="Iraola G."/>
            <person name="Ferres I."/>
            <person name="Bierque E."/>
            <person name="Girault D."/>
            <person name="Soupe-Gilbert M.-E."/>
            <person name="Picardeau M."/>
            <person name="Goarant C."/>
        </authorList>
    </citation>
    <scope>NUCLEOTIDE SEQUENCE [LARGE SCALE GENOMIC DNA]</scope>
    <source>
        <strain evidence="3">ATI7-C-A5</strain>
    </source>
</reference>
<dbReference type="OrthoDB" id="343171at2"/>
<reference evidence="2" key="3">
    <citation type="submission" date="2023-10" db="EMBL/GenBank/DDBJ databases">
        <authorList>
            <person name="Picardeau M."/>
            <person name="Thibeaux R."/>
        </authorList>
    </citation>
    <scope>NUCLEOTIDE SEQUENCE</scope>
    <source>
        <strain evidence="2">ATI7-C-A5</strain>
    </source>
</reference>
<accession>A0A2N0B970</accession>
<accession>A0A2N0BHK6</accession>
<dbReference type="EMBL" id="NPEF01000087">
    <property type="protein sequence ID" value="PJZ93038.1"/>
    <property type="molecule type" value="Genomic_DNA"/>
</dbReference>
<dbReference type="RefSeq" id="WP_100747886.1">
    <property type="nucleotide sequence ID" value="NZ_NPEF02000012.1"/>
</dbReference>
<reference evidence="2 4" key="2">
    <citation type="journal article" date="2018" name="Microb. Genom.">
        <title>Deciphering the unexplored Leptospira diversity from soils uncovers genomic evolution to virulence.</title>
        <authorList>
            <person name="Thibeaux R."/>
            <person name="Iraola G."/>
            <person name="Ferres I."/>
            <person name="Bierque E."/>
            <person name="Girault D."/>
            <person name="Soupe-Gilbert M.E."/>
            <person name="Picardeau M."/>
            <person name="Goarant C."/>
        </authorList>
    </citation>
    <scope>NUCLEOTIDE SEQUENCE [LARGE SCALE GENOMIC DNA]</scope>
    <source>
        <strain evidence="2 4">ATI7-C-A5</strain>
    </source>
</reference>
<dbReference type="EMBL" id="NPEF02000012">
    <property type="protein sequence ID" value="MDV6236186.1"/>
    <property type="molecule type" value="Genomic_DNA"/>
</dbReference>
<sequence>MSDQTTKQNSEESANSISAKKDNFYSNHPTGDEIEEKVSALETELLRLPELKPFLELLSSLPWNEYEEKLSSNYYASFPFGKEDSDSSFPTFPSEKPSEFKLLEPVRILAEAEERLGAENENFRSLNNYVSNLIARTMGRAVSIAVKTRLNL</sequence>
<organism evidence="3">
    <name type="scientific">Leptospira ellisii</name>
    <dbReference type="NCBI Taxonomy" id="2023197"/>
    <lineage>
        <taxon>Bacteria</taxon>
        <taxon>Pseudomonadati</taxon>
        <taxon>Spirochaetota</taxon>
        <taxon>Spirochaetia</taxon>
        <taxon>Leptospirales</taxon>
        <taxon>Leptospiraceae</taxon>
        <taxon>Leptospira</taxon>
    </lineage>
</organism>
<dbReference type="Proteomes" id="UP000232122">
    <property type="component" value="Unassembled WGS sequence"/>
</dbReference>